<dbReference type="Pfam" id="PF13561">
    <property type="entry name" value="adh_short_C2"/>
    <property type="match status" value="1"/>
</dbReference>
<evidence type="ECO:0000256" key="1">
    <source>
        <dbReference type="ARBA" id="ARBA00006484"/>
    </source>
</evidence>
<dbReference type="PRINTS" id="PR00081">
    <property type="entry name" value="GDHRDH"/>
</dbReference>
<dbReference type="PANTHER" id="PTHR42760">
    <property type="entry name" value="SHORT-CHAIN DEHYDROGENASES/REDUCTASES FAMILY MEMBER"/>
    <property type="match status" value="1"/>
</dbReference>
<dbReference type="RefSeq" id="WP_015712926.1">
    <property type="nucleotide sequence ID" value="NC_015577.1"/>
</dbReference>
<accession>F5YEG5</accession>
<dbReference type="PANTHER" id="PTHR42760:SF5">
    <property type="entry name" value="2-DEHYDRO-3-DEOXY-D-GLUCONATE 5-DEHYDROGENASE"/>
    <property type="match status" value="1"/>
</dbReference>
<comment type="similarity">
    <text evidence="1">Belongs to the short-chain dehydrogenases/reductases (SDR) family.</text>
</comment>
<protein>
    <submittedName>
        <fullName evidence="3">2-deoxy-D-gluconate 3-dehydrogenase (2-keto-3-deoxygluconate oxidoreductase)</fullName>
        <ecNumber evidence="3">1.1.1.125</ecNumber>
    </submittedName>
</protein>
<dbReference type="EC" id="1.1.1.125" evidence="3"/>
<dbReference type="AlphaFoldDB" id="F5YEG5"/>
<dbReference type="InterPro" id="IPR036291">
    <property type="entry name" value="NAD(P)-bd_dom_sf"/>
</dbReference>
<reference evidence="4" key="1">
    <citation type="submission" date="2009-12" db="EMBL/GenBank/DDBJ databases">
        <title>Complete sequence of Treponema azotonutricium strain ZAS-9.</title>
        <authorList>
            <person name="Tetu S.G."/>
            <person name="Matson E."/>
            <person name="Ren Q."/>
            <person name="Seshadri R."/>
            <person name="Elbourne L."/>
            <person name="Hassan K.A."/>
            <person name="Durkin A."/>
            <person name="Radune D."/>
            <person name="Mohamoud Y."/>
            <person name="Shay R."/>
            <person name="Jin S."/>
            <person name="Zhang X."/>
            <person name="Lucey K."/>
            <person name="Ballor N.R."/>
            <person name="Ottesen E."/>
            <person name="Rosenthal R."/>
            <person name="Allen A."/>
            <person name="Leadbetter J.R."/>
            <person name="Paulsen I.T."/>
        </authorList>
    </citation>
    <scope>NUCLEOTIDE SEQUENCE [LARGE SCALE GENOMIC DNA]</scope>
    <source>
        <strain evidence="4">ATCC BAA-888 / DSM 13862 / ZAS-9</strain>
    </source>
</reference>
<reference evidence="3 4" key="2">
    <citation type="journal article" date="2011" name="ISME J.">
        <title>RNA-seq reveals cooperative metabolic interactions between two termite-gut spirochete species in co-culture.</title>
        <authorList>
            <person name="Rosenthal A.Z."/>
            <person name="Matson E.G."/>
            <person name="Eldar A."/>
            <person name="Leadbetter J.R."/>
        </authorList>
    </citation>
    <scope>NUCLEOTIDE SEQUENCE [LARGE SCALE GENOMIC DNA]</scope>
    <source>
        <strain evidence="4">ATCC BAA-888 / DSM 13862 / ZAS-9</strain>
    </source>
</reference>
<dbReference type="KEGG" id="taz:TREAZ_2604"/>
<gene>
    <name evidence="3" type="ordered locus">TREAZ_2604</name>
</gene>
<dbReference type="GO" id="GO:0008678">
    <property type="term" value="F:2-deoxy-D-gluconate 3-dehydrogenase activity"/>
    <property type="evidence" value="ECO:0007669"/>
    <property type="project" value="UniProtKB-EC"/>
</dbReference>
<dbReference type="HOGENOM" id="CLU_2605004_0_0_12"/>
<evidence type="ECO:0000256" key="2">
    <source>
        <dbReference type="ARBA" id="ARBA00023002"/>
    </source>
</evidence>
<dbReference type="EMBL" id="CP001841">
    <property type="protein sequence ID" value="AEF81581.1"/>
    <property type="molecule type" value="Genomic_DNA"/>
</dbReference>
<dbReference type="SUPFAM" id="SSF51735">
    <property type="entry name" value="NAD(P)-binding Rossmann-fold domains"/>
    <property type="match status" value="1"/>
</dbReference>
<dbReference type="eggNOG" id="COG1028">
    <property type="taxonomic scope" value="Bacteria"/>
</dbReference>
<sequence length="79" mass="8594">MYLSSLPEAAKGGVMQLIKELSNDWLARGVNVNCIAPGYMATDMNEALLANETRFAQISARIPANRWGTGADMKGCQNF</sequence>
<keyword evidence="2 3" id="KW-0560">Oxidoreductase</keyword>
<evidence type="ECO:0000313" key="3">
    <source>
        <dbReference type="EMBL" id="AEF81581.1"/>
    </source>
</evidence>
<name>F5YEG5_LEAAZ</name>
<dbReference type="STRING" id="545695.TREAZ_2604"/>
<evidence type="ECO:0000313" key="4">
    <source>
        <dbReference type="Proteomes" id="UP000009222"/>
    </source>
</evidence>
<dbReference type="InterPro" id="IPR002347">
    <property type="entry name" value="SDR_fam"/>
</dbReference>
<dbReference type="Proteomes" id="UP000009222">
    <property type="component" value="Chromosome"/>
</dbReference>
<proteinExistence type="inferred from homology"/>
<dbReference type="InParanoid" id="F5YEG5"/>
<organism evidence="3 4">
    <name type="scientific">Leadbettera azotonutricia (strain ATCC BAA-888 / DSM 13862 / ZAS-9)</name>
    <name type="common">Treponema azotonutricium</name>
    <dbReference type="NCBI Taxonomy" id="545695"/>
    <lineage>
        <taxon>Bacteria</taxon>
        <taxon>Pseudomonadati</taxon>
        <taxon>Spirochaetota</taxon>
        <taxon>Spirochaetia</taxon>
        <taxon>Spirochaetales</taxon>
        <taxon>Breznakiellaceae</taxon>
        <taxon>Leadbettera</taxon>
    </lineage>
</organism>
<dbReference type="Gene3D" id="3.40.50.720">
    <property type="entry name" value="NAD(P)-binding Rossmann-like Domain"/>
    <property type="match status" value="1"/>
</dbReference>
<keyword evidence="4" id="KW-1185">Reference proteome</keyword>